<comment type="similarity">
    <text evidence="1">Belongs to the peptidase S66 family.</text>
</comment>
<dbReference type="CDD" id="cd07062">
    <property type="entry name" value="Peptidase_S66_mccF_like"/>
    <property type="match status" value="1"/>
</dbReference>
<dbReference type="SUPFAM" id="SSF52317">
    <property type="entry name" value="Class I glutamine amidotransferase-like"/>
    <property type="match status" value="1"/>
</dbReference>
<accession>A0A9X2D7Z1</accession>
<organism evidence="6 7">
    <name type="scientific">Nocardioides bruguierae</name>
    <dbReference type="NCBI Taxonomy" id="2945102"/>
    <lineage>
        <taxon>Bacteria</taxon>
        <taxon>Bacillati</taxon>
        <taxon>Actinomycetota</taxon>
        <taxon>Actinomycetes</taxon>
        <taxon>Propionibacteriales</taxon>
        <taxon>Nocardioidaceae</taxon>
        <taxon>Nocardioides</taxon>
    </lineage>
</organism>
<dbReference type="InterPro" id="IPR040921">
    <property type="entry name" value="Peptidase_S66C"/>
</dbReference>
<dbReference type="EMBL" id="JAMOIL010000005">
    <property type="protein sequence ID" value="MCM0619739.1"/>
    <property type="molecule type" value="Genomic_DNA"/>
</dbReference>
<protein>
    <submittedName>
        <fullName evidence="6">LD-carboxypeptidase</fullName>
    </submittedName>
</protein>
<keyword evidence="7" id="KW-1185">Reference proteome</keyword>
<dbReference type="Proteomes" id="UP001139485">
    <property type="component" value="Unassembled WGS sequence"/>
</dbReference>
<dbReference type="RefSeq" id="WP_250826499.1">
    <property type="nucleotide sequence ID" value="NZ_JAMOIL010000005.1"/>
</dbReference>
<dbReference type="InterPro" id="IPR003507">
    <property type="entry name" value="S66_fam"/>
</dbReference>
<evidence type="ECO:0000256" key="2">
    <source>
        <dbReference type="ARBA" id="ARBA00022801"/>
    </source>
</evidence>
<keyword evidence="2" id="KW-0378">Hydrolase</keyword>
<evidence type="ECO:0000256" key="1">
    <source>
        <dbReference type="ARBA" id="ARBA00010233"/>
    </source>
</evidence>
<evidence type="ECO:0000313" key="7">
    <source>
        <dbReference type="Proteomes" id="UP001139485"/>
    </source>
</evidence>
<sequence length="351" mass="36834">MRAPLRFPRPLRPGDTVGVTAPSSGVAPPMVPRLREAVRVVRERGYEVRLGECLLTEGDPVLSAPREARAAELTAMLLDPDVAAVVPPWGGELAIDLLGVLGWEALAAAEPTWVVGFSDTSTLMLPLTVHCGWGALTGHNLMDTPYTAARGLVGWLDALEHDPRSGPLVQTSPGRWRTSGWDDYVADPGVARMSLDGEAAWSVLGGGEAAFAGRLVAGCLETVHHLAGTPVGDVPAFAAAQAAQGEGVVVLLEAAEWGALDVARALHGLRLAGWFDHARGVLVGRTAAPASGDLGQHDAVAHALGNLRDAEGRPVPVVLDVDHGHTQPCGAWVTGALVEVDTATRTWRQTW</sequence>
<dbReference type="InterPro" id="IPR029062">
    <property type="entry name" value="Class_I_gatase-like"/>
</dbReference>
<dbReference type="PANTHER" id="PTHR30237">
    <property type="entry name" value="MURAMOYLTETRAPEPTIDE CARBOXYPEPTIDASE"/>
    <property type="match status" value="1"/>
</dbReference>
<dbReference type="Pfam" id="PF17676">
    <property type="entry name" value="Peptidase_S66C"/>
    <property type="match status" value="1"/>
</dbReference>
<dbReference type="AlphaFoldDB" id="A0A9X2D7Z1"/>
<reference evidence="6" key="1">
    <citation type="submission" date="2022-05" db="EMBL/GenBank/DDBJ databases">
        <authorList>
            <person name="Tuo L."/>
        </authorList>
    </citation>
    <scope>NUCLEOTIDE SEQUENCE</scope>
    <source>
        <strain evidence="6">BSK12Z-4</strain>
    </source>
</reference>
<gene>
    <name evidence="6" type="ORF">M8330_05460</name>
</gene>
<evidence type="ECO:0000313" key="6">
    <source>
        <dbReference type="EMBL" id="MCM0619739.1"/>
    </source>
</evidence>
<evidence type="ECO:0000259" key="4">
    <source>
        <dbReference type="Pfam" id="PF02016"/>
    </source>
</evidence>
<dbReference type="PIRSF" id="PIRSF028757">
    <property type="entry name" value="LD-carboxypeptidase"/>
    <property type="match status" value="1"/>
</dbReference>
<evidence type="ECO:0000259" key="5">
    <source>
        <dbReference type="Pfam" id="PF17676"/>
    </source>
</evidence>
<dbReference type="InterPro" id="IPR027461">
    <property type="entry name" value="Carboxypeptidase_A_C_sf"/>
</dbReference>
<dbReference type="Gene3D" id="3.50.30.60">
    <property type="entry name" value="LD-carboxypeptidase A C-terminal domain-like"/>
    <property type="match status" value="1"/>
</dbReference>
<feature type="region of interest" description="Disordered" evidence="3">
    <location>
        <begin position="1"/>
        <end position="25"/>
    </location>
</feature>
<name>A0A9X2D7Z1_9ACTN</name>
<dbReference type="Pfam" id="PF02016">
    <property type="entry name" value="Peptidase_S66"/>
    <property type="match status" value="1"/>
</dbReference>
<evidence type="ECO:0000256" key="3">
    <source>
        <dbReference type="SAM" id="MobiDB-lite"/>
    </source>
</evidence>
<feature type="domain" description="LD-carboxypeptidase C-terminal" evidence="5">
    <location>
        <begin position="213"/>
        <end position="340"/>
    </location>
</feature>
<dbReference type="InterPro" id="IPR040449">
    <property type="entry name" value="Peptidase_S66_N"/>
</dbReference>
<proteinExistence type="inferred from homology"/>
<feature type="domain" description="LD-carboxypeptidase N-terminal" evidence="4">
    <location>
        <begin position="17"/>
        <end position="137"/>
    </location>
</feature>
<dbReference type="Gene3D" id="3.40.50.10740">
    <property type="entry name" value="Class I glutamine amidotransferase-like"/>
    <property type="match status" value="1"/>
</dbReference>
<comment type="caution">
    <text evidence="6">The sequence shown here is derived from an EMBL/GenBank/DDBJ whole genome shotgun (WGS) entry which is preliminary data.</text>
</comment>
<dbReference type="SUPFAM" id="SSF141986">
    <property type="entry name" value="LD-carboxypeptidase A C-terminal domain-like"/>
    <property type="match status" value="1"/>
</dbReference>
<dbReference type="InterPro" id="IPR027478">
    <property type="entry name" value="LdcA_N"/>
</dbReference>
<dbReference type="GO" id="GO:0016787">
    <property type="term" value="F:hydrolase activity"/>
    <property type="evidence" value="ECO:0007669"/>
    <property type="project" value="UniProtKB-KW"/>
</dbReference>